<dbReference type="InterPro" id="IPR036812">
    <property type="entry name" value="NAD(P)_OxRdtase_dom_sf"/>
</dbReference>
<keyword evidence="3" id="KW-1185">Reference proteome</keyword>
<dbReference type="InterPro" id="IPR050523">
    <property type="entry name" value="AKR_Detox_Biosynth"/>
</dbReference>
<proteinExistence type="predicted"/>
<dbReference type="Proteomes" id="UP000317722">
    <property type="component" value="Unassembled WGS sequence"/>
</dbReference>
<comment type="caution">
    <text evidence="2">The sequence shown here is derived from an EMBL/GenBank/DDBJ whole genome shotgun (WGS) entry which is preliminary data.</text>
</comment>
<dbReference type="RefSeq" id="WP_140740528.1">
    <property type="nucleotide sequence ID" value="NZ_RCZM01000003.1"/>
</dbReference>
<evidence type="ECO:0000313" key="2">
    <source>
        <dbReference type="EMBL" id="TPG17304.1"/>
    </source>
</evidence>
<organism evidence="2 3">
    <name type="scientific">Pedococcus bigeumensis</name>
    <dbReference type="NCBI Taxonomy" id="433644"/>
    <lineage>
        <taxon>Bacteria</taxon>
        <taxon>Bacillati</taxon>
        <taxon>Actinomycetota</taxon>
        <taxon>Actinomycetes</taxon>
        <taxon>Micrococcales</taxon>
        <taxon>Intrasporangiaceae</taxon>
        <taxon>Pedococcus</taxon>
    </lineage>
</organism>
<dbReference type="InterPro" id="IPR023210">
    <property type="entry name" value="NADP_OxRdtase_dom"/>
</dbReference>
<dbReference type="Pfam" id="PF00248">
    <property type="entry name" value="Aldo_ket_red"/>
    <property type="match status" value="1"/>
</dbReference>
<protein>
    <submittedName>
        <fullName evidence="2">Aldo/keto reductase</fullName>
    </submittedName>
</protein>
<dbReference type="Gene3D" id="3.20.20.100">
    <property type="entry name" value="NADP-dependent oxidoreductase domain"/>
    <property type="match status" value="1"/>
</dbReference>
<dbReference type="AlphaFoldDB" id="A0A502CXB0"/>
<evidence type="ECO:0000313" key="3">
    <source>
        <dbReference type="Proteomes" id="UP000317722"/>
    </source>
</evidence>
<dbReference type="SUPFAM" id="SSF51430">
    <property type="entry name" value="NAD(P)-linked oxidoreductase"/>
    <property type="match status" value="1"/>
</dbReference>
<dbReference type="GO" id="GO:0005829">
    <property type="term" value="C:cytosol"/>
    <property type="evidence" value="ECO:0007669"/>
    <property type="project" value="TreeGrafter"/>
</dbReference>
<feature type="domain" description="NADP-dependent oxidoreductase" evidence="1">
    <location>
        <begin position="7"/>
        <end position="314"/>
    </location>
</feature>
<dbReference type="EMBL" id="RCZM01000003">
    <property type="protein sequence ID" value="TPG17304.1"/>
    <property type="molecule type" value="Genomic_DNA"/>
</dbReference>
<name>A0A502CXB0_9MICO</name>
<dbReference type="OrthoDB" id="9768793at2"/>
<evidence type="ECO:0000259" key="1">
    <source>
        <dbReference type="Pfam" id="PF00248"/>
    </source>
</evidence>
<gene>
    <name evidence="2" type="ORF">EAH86_11195</name>
</gene>
<accession>A0A502CXB0</accession>
<dbReference type="PANTHER" id="PTHR43364:SF6">
    <property type="entry name" value="OXIDOREDUCTASE-RELATED"/>
    <property type="match status" value="1"/>
</dbReference>
<reference evidence="2 3" key="1">
    <citation type="journal article" date="2019" name="Environ. Microbiol.">
        <title>Species interactions and distinct microbial communities in high Arctic permafrost affected cryosols are associated with the CH4 and CO2 gas fluxes.</title>
        <authorList>
            <person name="Altshuler I."/>
            <person name="Hamel J."/>
            <person name="Turney S."/>
            <person name="Magnuson E."/>
            <person name="Levesque R."/>
            <person name="Greer C."/>
            <person name="Whyte L.G."/>
        </authorList>
    </citation>
    <scope>NUCLEOTIDE SEQUENCE [LARGE SCALE GENOMIC DNA]</scope>
    <source>
        <strain evidence="2 3">S9.3A</strain>
    </source>
</reference>
<sequence>MTADLNIALGAMEFGTRIDEATSFALLDQFVDGGGVWIDTADCYAFWLSDSGTGGDSEALIGRWLAQRPGMRERVKIATKAGCEPVHDGAPGATTGLSHFAIDIQFEASLRRLGLDSVDLFFAHRDDREVPVEEVAETLGRHAAEGRIGRVGLSNWPVWRAERARAHAESQGLPAADTLQLRYSYLQPRPMVRNHSHDHRMGWITDETLDYLEANPGWEAWAYSPLMQGSYDRTDREPEEAFDHLGSDRRKAAIAEVADGLGVTRSAVVLAWLVGGTPAIRPIVATSRAAQLAEALDGARLTLTDDQRAVLDDAW</sequence>
<dbReference type="PANTHER" id="PTHR43364">
    <property type="entry name" value="NADH-SPECIFIC METHYLGLYOXAL REDUCTASE-RELATED"/>
    <property type="match status" value="1"/>
</dbReference>